<keyword evidence="2" id="KW-1185">Reference proteome</keyword>
<evidence type="ECO:0000313" key="1">
    <source>
        <dbReference type="EMBL" id="KAL3272840.1"/>
    </source>
</evidence>
<dbReference type="AlphaFoldDB" id="A0ABD2N344"/>
<reference evidence="1 2" key="1">
    <citation type="journal article" date="2021" name="BMC Biol.">
        <title>Horizontally acquired antibacterial genes associated with adaptive radiation of ladybird beetles.</title>
        <authorList>
            <person name="Li H.S."/>
            <person name="Tang X.F."/>
            <person name="Huang Y.H."/>
            <person name="Xu Z.Y."/>
            <person name="Chen M.L."/>
            <person name="Du X.Y."/>
            <person name="Qiu B.Y."/>
            <person name="Chen P.T."/>
            <person name="Zhang W."/>
            <person name="Slipinski A."/>
            <person name="Escalona H.E."/>
            <person name="Waterhouse R.M."/>
            <person name="Zwick A."/>
            <person name="Pang H."/>
        </authorList>
    </citation>
    <scope>NUCLEOTIDE SEQUENCE [LARGE SCALE GENOMIC DNA]</scope>
    <source>
        <strain evidence="1">SYSU2018</strain>
    </source>
</reference>
<accession>A0ABD2N344</accession>
<organism evidence="1 2">
    <name type="scientific">Cryptolaemus montrouzieri</name>
    <dbReference type="NCBI Taxonomy" id="559131"/>
    <lineage>
        <taxon>Eukaryota</taxon>
        <taxon>Metazoa</taxon>
        <taxon>Ecdysozoa</taxon>
        <taxon>Arthropoda</taxon>
        <taxon>Hexapoda</taxon>
        <taxon>Insecta</taxon>
        <taxon>Pterygota</taxon>
        <taxon>Neoptera</taxon>
        <taxon>Endopterygota</taxon>
        <taxon>Coleoptera</taxon>
        <taxon>Polyphaga</taxon>
        <taxon>Cucujiformia</taxon>
        <taxon>Coccinelloidea</taxon>
        <taxon>Coccinellidae</taxon>
        <taxon>Scymninae</taxon>
        <taxon>Scymnini</taxon>
        <taxon>Cryptolaemus</taxon>
    </lineage>
</organism>
<dbReference type="Proteomes" id="UP001516400">
    <property type="component" value="Unassembled WGS sequence"/>
</dbReference>
<gene>
    <name evidence="1" type="ORF">HHI36_014301</name>
</gene>
<sequence>MTIRHVQQWGKHAEEKDTLIGDESAKKFRSLLIRLLDENEFEITASIRDNMETAGLVAEAFKESSIHGRQDFIIFMFNTIDVSHQKLLGKYLHNLLPIGRLKNLIIFADKTWPEEYRIIRDIHRNIKNFLRNIINCSPSFLGNGGKNKFQIANIAKFEYGIHRYKTRNRDNLHTEHHQINRLQVATNHHCIKLYNRLPITMRNLPIKHLISRATYTNNDNKSKILANNPIYSVDEFKNLTMNDGS</sequence>
<protein>
    <submittedName>
        <fullName evidence="1">Uncharacterized protein</fullName>
    </submittedName>
</protein>
<dbReference type="EMBL" id="JABFTP020000062">
    <property type="protein sequence ID" value="KAL3272840.1"/>
    <property type="molecule type" value="Genomic_DNA"/>
</dbReference>
<proteinExistence type="predicted"/>
<evidence type="ECO:0000313" key="2">
    <source>
        <dbReference type="Proteomes" id="UP001516400"/>
    </source>
</evidence>
<name>A0ABD2N344_9CUCU</name>
<comment type="caution">
    <text evidence="1">The sequence shown here is derived from an EMBL/GenBank/DDBJ whole genome shotgun (WGS) entry which is preliminary data.</text>
</comment>